<dbReference type="EMBL" id="CP108222">
    <property type="protein sequence ID" value="WTT18087.1"/>
    <property type="molecule type" value="Genomic_DNA"/>
</dbReference>
<dbReference type="PROSITE" id="PS50801">
    <property type="entry name" value="STAS"/>
    <property type="match status" value="1"/>
</dbReference>
<dbReference type="InterPro" id="IPR058548">
    <property type="entry name" value="MlaB-like_STAS"/>
</dbReference>
<feature type="domain" description="STAS" evidence="1">
    <location>
        <begin position="18"/>
        <end position="97"/>
    </location>
</feature>
<dbReference type="PANTHER" id="PTHR33495:SF2">
    <property type="entry name" value="ANTI-SIGMA FACTOR ANTAGONIST TM_1081-RELATED"/>
    <property type="match status" value="1"/>
</dbReference>
<evidence type="ECO:0000313" key="2">
    <source>
        <dbReference type="EMBL" id="WTT18087.1"/>
    </source>
</evidence>
<reference evidence="2" key="1">
    <citation type="submission" date="2022-10" db="EMBL/GenBank/DDBJ databases">
        <title>The complete genomes of actinobacterial strains from the NBC collection.</title>
        <authorList>
            <person name="Joergensen T.S."/>
            <person name="Alvarez Arevalo M."/>
            <person name="Sterndorff E.B."/>
            <person name="Faurdal D."/>
            <person name="Vuksanovic O."/>
            <person name="Mourched A.-S."/>
            <person name="Charusanti P."/>
            <person name="Shaw S."/>
            <person name="Blin K."/>
            <person name="Weber T."/>
        </authorList>
    </citation>
    <scope>NUCLEOTIDE SEQUENCE</scope>
    <source>
        <strain evidence="2">NBC_00093</strain>
    </source>
</reference>
<organism evidence="2">
    <name type="scientific">Streptomyces sp. NBC_00093</name>
    <dbReference type="NCBI Taxonomy" id="2975649"/>
    <lineage>
        <taxon>Bacteria</taxon>
        <taxon>Bacillati</taxon>
        <taxon>Actinomycetota</taxon>
        <taxon>Actinomycetes</taxon>
        <taxon>Kitasatosporales</taxon>
        <taxon>Streptomycetaceae</taxon>
        <taxon>Streptomyces</taxon>
    </lineage>
</organism>
<sequence>MPLPHLHVHRHDRTTRTLITLAGEIDLTTAPLVHAAVAGCLRDGVRTVDVDLTAVTFCDASGLNAFLTASRLGVDAGMTLQLHCPPPIMARVIEMTGSGFLLHEAHAPRPPSHRVLAVAGGAP</sequence>
<proteinExistence type="predicted"/>
<name>A0AAU2A2K6_9ACTN</name>
<accession>A0AAU2A2K6</accession>
<dbReference type="InterPro" id="IPR036513">
    <property type="entry name" value="STAS_dom_sf"/>
</dbReference>
<dbReference type="GO" id="GO:0043856">
    <property type="term" value="F:anti-sigma factor antagonist activity"/>
    <property type="evidence" value="ECO:0007669"/>
    <property type="project" value="TreeGrafter"/>
</dbReference>
<dbReference type="Gene3D" id="3.30.750.24">
    <property type="entry name" value="STAS domain"/>
    <property type="match status" value="1"/>
</dbReference>
<gene>
    <name evidence="2" type="ORF">OHA22_22375</name>
</gene>
<dbReference type="Pfam" id="PF13466">
    <property type="entry name" value="STAS_2"/>
    <property type="match status" value="1"/>
</dbReference>
<dbReference type="SUPFAM" id="SSF52091">
    <property type="entry name" value="SpoIIaa-like"/>
    <property type="match status" value="1"/>
</dbReference>
<protein>
    <submittedName>
        <fullName evidence="2">STAS domain-containing protein</fullName>
    </submittedName>
</protein>
<dbReference type="PANTHER" id="PTHR33495">
    <property type="entry name" value="ANTI-SIGMA FACTOR ANTAGONIST TM_1081-RELATED-RELATED"/>
    <property type="match status" value="1"/>
</dbReference>
<evidence type="ECO:0000259" key="1">
    <source>
        <dbReference type="PROSITE" id="PS50801"/>
    </source>
</evidence>
<dbReference type="AlphaFoldDB" id="A0AAU2A2K6"/>
<dbReference type="InterPro" id="IPR002645">
    <property type="entry name" value="STAS_dom"/>
</dbReference>
<dbReference type="CDD" id="cd07043">
    <property type="entry name" value="STAS_anti-anti-sigma_factors"/>
    <property type="match status" value="1"/>
</dbReference>